<name>A0ABS5S1V8_9FLAO</name>
<organism evidence="2 3">
    <name type="scientific">Aequorivita echinoideorum</name>
    <dbReference type="NCBI Taxonomy" id="1549647"/>
    <lineage>
        <taxon>Bacteria</taxon>
        <taxon>Pseudomonadati</taxon>
        <taxon>Bacteroidota</taxon>
        <taxon>Flavobacteriia</taxon>
        <taxon>Flavobacteriales</taxon>
        <taxon>Flavobacteriaceae</taxon>
        <taxon>Aequorivita</taxon>
    </lineage>
</organism>
<dbReference type="Gene3D" id="2.40.160.20">
    <property type="match status" value="1"/>
</dbReference>
<dbReference type="InterPro" id="IPR011250">
    <property type="entry name" value="OMP/PagP_B-barrel"/>
</dbReference>
<keyword evidence="3" id="KW-1185">Reference proteome</keyword>
<gene>
    <name evidence="2" type="ORF">KIV10_03260</name>
</gene>
<keyword evidence="1" id="KW-0732">Signal</keyword>
<sequence>MKNTLLILLILCGLTVSSQNQKGAMEISISVSPYPTTTNGEDDFGAIGLASFEYFISNKVSFSASFFSSNNTLISNNSKTTIHGYGFVPSIHYYFINKEKWNVHGQLGYGYGFEDRTLGNIQNSALSIVNVGPGAQYRISDKLYAKVFLPYFSAKNLTLNVESARGVAVFLGLTFKL</sequence>
<protein>
    <submittedName>
        <fullName evidence="2">Outer membrane beta-barrel protein</fullName>
    </submittedName>
</protein>
<evidence type="ECO:0000313" key="3">
    <source>
        <dbReference type="Proteomes" id="UP001297092"/>
    </source>
</evidence>
<feature type="chain" id="PRO_5046111200" evidence="1">
    <location>
        <begin position="19"/>
        <end position="177"/>
    </location>
</feature>
<dbReference type="SUPFAM" id="SSF56925">
    <property type="entry name" value="OMPA-like"/>
    <property type="match status" value="1"/>
</dbReference>
<accession>A0ABS5S1V8</accession>
<dbReference type="EMBL" id="JAHCTB010000001">
    <property type="protein sequence ID" value="MBT0607192.1"/>
    <property type="molecule type" value="Genomic_DNA"/>
</dbReference>
<evidence type="ECO:0000313" key="2">
    <source>
        <dbReference type="EMBL" id="MBT0607192.1"/>
    </source>
</evidence>
<proteinExistence type="predicted"/>
<dbReference type="Proteomes" id="UP001297092">
    <property type="component" value="Unassembled WGS sequence"/>
</dbReference>
<evidence type="ECO:0000256" key="1">
    <source>
        <dbReference type="SAM" id="SignalP"/>
    </source>
</evidence>
<feature type="signal peptide" evidence="1">
    <location>
        <begin position="1"/>
        <end position="18"/>
    </location>
</feature>
<dbReference type="RefSeq" id="WP_214112049.1">
    <property type="nucleotide sequence ID" value="NZ_JAHCTB010000001.1"/>
</dbReference>
<reference evidence="2 3" key="1">
    <citation type="submission" date="2021-05" db="EMBL/GenBank/DDBJ databases">
        <title>Aequorivita echinoideorum JCM 30378 genome.</title>
        <authorList>
            <person name="Zhang H."/>
            <person name="Li C."/>
        </authorList>
    </citation>
    <scope>NUCLEOTIDE SEQUENCE [LARGE SCALE GENOMIC DNA]</scope>
    <source>
        <strain evidence="2 3">JCM30378</strain>
    </source>
</reference>
<comment type="caution">
    <text evidence="2">The sequence shown here is derived from an EMBL/GenBank/DDBJ whole genome shotgun (WGS) entry which is preliminary data.</text>
</comment>